<dbReference type="GO" id="GO:0003677">
    <property type="term" value="F:DNA binding"/>
    <property type="evidence" value="ECO:0007669"/>
    <property type="project" value="UniProtKB-UniRule"/>
</dbReference>
<dbReference type="PROSITE" id="PS50977">
    <property type="entry name" value="HTH_TETR_2"/>
    <property type="match status" value="1"/>
</dbReference>
<name>A0A8J7JK52_9BACT</name>
<keyword evidence="1 2" id="KW-0238">DNA-binding</keyword>
<dbReference type="RefSeq" id="WP_199382432.1">
    <property type="nucleotide sequence ID" value="NZ_JAEMHM010000002.1"/>
</dbReference>
<evidence type="ECO:0000256" key="2">
    <source>
        <dbReference type="PROSITE-ProRule" id="PRU00335"/>
    </source>
</evidence>
<evidence type="ECO:0000259" key="3">
    <source>
        <dbReference type="PROSITE" id="PS50977"/>
    </source>
</evidence>
<keyword evidence="5" id="KW-1185">Reference proteome</keyword>
<evidence type="ECO:0000313" key="5">
    <source>
        <dbReference type="Proteomes" id="UP000636888"/>
    </source>
</evidence>
<protein>
    <submittedName>
        <fullName evidence="4">TetR/AcrR family transcriptional regulator</fullName>
    </submittedName>
</protein>
<accession>A0A8J7JK52</accession>
<reference evidence="4" key="1">
    <citation type="submission" date="2020-12" db="EMBL/GenBank/DDBJ databases">
        <title>Geomonas sp. Red875, isolated from river sediment.</title>
        <authorList>
            <person name="Xu Z."/>
            <person name="Zhang Z."/>
            <person name="Masuda Y."/>
            <person name="Itoh H."/>
            <person name="Senoo K."/>
        </authorList>
    </citation>
    <scope>NUCLEOTIDE SEQUENCE</scope>
    <source>
        <strain evidence="4">Red875</strain>
    </source>
</reference>
<dbReference type="EMBL" id="JAEMHM010000002">
    <property type="protein sequence ID" value="MBJ6723590.1"/>
    <property type="molecule type" value="Genomic_DNA"/>
</dbReference>
<organism evidence="4 5">
    <name type="scientific">Geomesophilobacter sediminis</name>
    <dbReference type="NCBI Taxonomy" id="2798584"/>
    <lineage>
        <taxon>Bacteria</taxon>
        <taxon>Pseudomonadati</taxon>
        <taxon>Thermodesulfobacteriota</taxon>
        <taxon>Desulfuromonadia</taxon>
        <taxon>Geobacterales</taxon>
        <taxon>Geobacteraceae</taxon>
        <taxon>Geomesophilobacter</taxon>
    </lineage>
</organism>
<proteinExistence type="predicted"/>
<evidence type="ECO:0000313" key="4">
    <source>
        <dbReference type="EMBL" id="MBJ6723590.1"/>
    </source>
</evidence>
<comment type="caution">
    <text evidence="4">The sequence shown here is derived from an EMBL/GenBank/DDBJ whole genome shotgun (WGS) entry which is preliminary data.</text>
</comment>
<dbReference type="Gene3D" id="1.10.357.10">
    <property type="entry name" value="Tetracycline Repressor, domain 2"/>
    <property type="match status" value="1"/>
</dbReference>
<dbReference type="InterPro" id="IPR001647">
    <property type="entry name" value="HTH_TetR"/>
</dbReference>
<dbReference type="InterPro" id="IPR009057">
    <property type="entry name" value="Homeodomain-like_sf"/>
</dbReference>
<dbReference type="AlphaFoldDB" id="A0A8J7JK52"/>
<evidence type="ECO:0000256" key="1">
    <source>
        <dbReference type="ARBA" id="ARBA00023125"/>
    </source>
</evidence>
<dbReference type="SUPFAM" id="SSF46689">
    <property type="entry name" value="Homeodomain-like"/>
    <property type="match status" value="1"/>
</dbReference>
<feature type="DNA-binding region" description="H-T-H motif" evidence="2">
    <location>
        <begin position="30"/>
        <end position="49"/>
    </location>
</feature>
<sequence length="204" mass="23557">MSPRNTQFSRDDIIEAAFQLVREMGWEGFSVVAVAKSIGSSTMPVYSQFSNVRELEDEVCRKAMALMKEHLLVDRTGDRWIDQAVSYVNFAVEERHLFRCLGDGRNLDLQKELGMGLVEFLDQSLADYPLFAGLNDMEFRMIRMARMMFAQRLAHWLNNDIHFLNRSGLETEDFIRRSSRAIYDGFMLQFGKKTTKPGTINHNA</sequence>
<gene>
    <name evidence="4" type="ORF">JFN93_02605</name>
</gene>
<dbReference type="Proteomes" id="UP000636888">
    <property type="component" value="Unassembled WGS sequence"/>
</dbReference>
<feature type="domain" description="HTH tetR-type" evidence="3">
    <location>
        <begin position="7"/>
        <end position="67"/>
    </location>
</feature>